<organism evidence="1 2">
    <name type="scientific">Mycoemilia scoparia</name>
    <dbReference type="NCBI Taxonomy" id="417184"/>
    <lineage>
        <taxon>Eukaryota</taxon>
        <taxon>Fungi</taxon>
        <taxon>Fungi incertae sedis</taxon>
        <taxon>Zoopagomycota</taxon>
        <taxon>Kickxellomycotina</taxon>
        <taxon>Kickxellomycetes</taxon>
        <taxon>Kickxellales</taxon>
        <taxon>Kickxellaceae</taxon>
        <taxon>Mycoemilia</taxon>
    </lineage>
</organism>
<reference evidence="1" key="1">
    <citation type="submission" date="2022-07" db="EMBL/GenBank/DDBJ databases">
        <title>Phylogenomic reconstructions and comparative analyses of Kickxellomycotina fungi.</title>
        <authorList>
            <person name="Reynolds N.K."/>
            <person name="Stajich J.E."/>
            <person name="Barry K."/>
            <person name="Grigoriev I.V."/>
            <person name="Crous P."/>
            <person name="Smith M.E."/>
        </authorList>
    </citation>
    <scope>NUCLEOTIDE SEQUENCE</scope>
    <source>
        <strain evidence="1">NBRC 100468</strain>
    </source>
</reference>
<dbReference type="EMBL" id="JANBPU010000008">
    <property type="protein sequence ID" value="KAJ1920921.1"/>
    <property type="molecule type" value="Genomic_DNA"/>
</dbReference>
<protein>
    <submittedName>
        <fullName evidence="1">Uncharacterized protein</fullName>
    </submittedName>
</protein>
<dbReference type="Proteomes" id="UP001150538">
    <property type="component" value="Unassembled WGS sequence"/>
</dbReference>
<feature type="non-terminal residue" evidence="1">
    <location>
        <position position="135"/>
    </location>
</feature>
<evidence type="ECO:0000313" key="1">
    <source>
        <dbReference type="EMBL" id="KAJ1920921.1"/>
    </source>
</evidence>
<evidence type="ECO:0000313" key="2">
    <source>
        <dbReference type="Proteomes" id="UP001150538"/>
    </source>
</evidence>
<gene>
    <name evidence="1" type="ORF">H4219_000974</name>
</gene>
<sequence>HSLIFTSPPRQVKAGETLPPIELELSALDFNGSPVSIPSSRASSVICAISLALPGSMESIDRELSTNAPPLEGQLHLTGKHRDGRICFEYNGLRPLFSGRFVVIAQCFDITNLVQSGGVQQRNLAVTQSNPFSVL</sequence>
<name>A0A9W8A260_9FUNG</name>
<proteinExistence type="predicted"/>
<keyword evidence="2" id="KW-1185">Reference proteome</keyword>
<accession>A0A9W8A260</accession>
<dbReference type="AlphaFoldDB" id="A0A9W8A260"/>
<comment type="caution">
    <text evidence="1">The sequence shown here is derived from an EMBL/GenBank/DDBJ whole genome shotgun (WGS) entry which is preliminary data.</text>
</comment>